<dbReference type="InterPro" id="IPR008279">
    <property type="entry name" value="PEP-util_enz_mobile_dom"/>
</dbReference>
<dbReference type="InterPro" id="IPR051549">
    <property type="entry name" value="PEP_Utilizing_Enz"/>
</dbReference>
<protein>
    <recommendedName>
        <fullName evidence="1">PEP-utilising enzyme mobile domain-containing protein</fullName>
    </recommendedName>
</protein>
<accession>A0A2A2KA16</accession>
<evidence type="ECO:0000313" key="2">
    <source>
        <dbReference type="EMBL" id="PAV70713.1"/>
    </source>
</evidence>
<dbReference type="STRING" id="2018661.A0A2A2KA16"/>
<dbReference type="AlphaFoldDB" id="A0A2A2KA16"/>
<dbReference type="SUPFAM" id="SSF52009">
    <property type="entry name" value="Phosphohistidine domain"/>
    <property type="match status" value="1"/>
</dbReference>
<dbReference type="GO" id="GO:0016772">
    <property type="term" value="F:transferase activity, transferring phosphorus-containing groups"/>
    <property type="evidence" value="ECO:0007669"/>
    <property type="project" value="InterPro"/>
</dbReference>
<reference evidence="2 3" key="1">
    <citation type="journal article" date="2017" name="Curr. Biol.">
        <title>Genome architecture and evolution of a unichromosomal asexual nematode.</title>
        <authorList>
            <person name="Fradin H."/>
            <person name="Zegar C."/>
            <person name="Gutwein M."/>
            <person name="Lucas J."/>
            <person name="Kovtun M."/>
            <person name="Corcoran D."/>
            <person name="Baugh L.R."/>
            <person name="Kiontke K."/>
            <person name="Gunsalus K."/>
            <person name="Fitch D.H."/>
            <person name="Piano F."/>
        </authorList>
    </citation>
    <scope>NUCLEOTIDE SEQUENCE [LARGE SCALE GENOMIC DNA]</scope>
    <source>
        <strain evidence="2">PF1309</strain>
    </source>
</reference>
<dbReference type="Gene3D" id="3.50.30.10">
    <property type="entry name" value="Phosphohistidine domain"/>
    <property type="match status" value="1"/>
</dbReference>
<organism evidence="2 3">
    <name type="scientific">Diploscapter pachys</name>
    <dbReference type="NCBI Taxonomy" id="2018661"/>
    <lineage>
        <taxon>Eukaryota</taxon>
        <taxon>Metazoa</taxon>
        <taxon>Ecdysozoa</taxon>
        <taxon>Nematoda</taxon>
        <taxon>Chromadorea</taxon>
        <taxon>Rhabditida</taxon>
        <taxon>Rhabditina</taxon>
        <taxon>Rhabditomorpha</taxon>
        <taxon>Rhabditoidea</taxon>
        <taxon>Rhabditidae</taxon>
        <taxon>Diploscapter</taxon>
    </lineage>
</organism>
<sequence>MKKDRLAEIVVAGEKILTDAMLQQGERRFGRLSKLFPLRRMGYMIRTVLYDSYRQIEEIRRIAHETEEMGRHNELSIEGLMALYEKQKRNLLQAISSHGLQSMFSSFTYIIVGMLIRGKEEGDMSAENLSDIAKVFSHNTTSQHVISADVPAALYKLAMSIRAEGLTEQFLSAADSLKALDVISRGSNSARLLEMFFKMHGHRGPKELYYDARTWAEDPDLLVHSLKTTLQNYRPDEGVEDVNASRNEDIIEQLNCKPTGIRRKLMMLMIDQTRRGVAFREEAKNHLVRTTHATRLTLRRLGQAMFEKGILPDSSLWIHFTPEELNEVARTRDAKLIARAYRRKQFAPNFCNQRYHHVYHGPVIPIDENVQKSYSSIVTLHGTTVCEGCIRGKARVAKNLEEARQTQPGEILITRHTDICWSPFFPIIKGIVTEIGGLLSHGAVVAREYGLPSLIAVANATDVFSTGDSVELNANLGTISKIAEQQ</sequence>
<dbReference type="OrthoDB" id="6123450at2759"/>
<dbReference type="EMBL" id="LIAE01009215">
    <property type="protein sequence ID" value="PAV70713.1"/>
    <property type="molecule type" value="Genomic_DNA"/>
</dbReference>
<gene>
    <name evidence="2" type="ORF">WR25_05350</name>
</gene>
<evidence type="ECO:0000313" key="3">
    <source>
        <dbReference type="Proteomes" id="UP000218231"/>
    </source>
</evidence>
<dbReference type="Proteomes" id="UP000218231">
    <property type="component" value="Unassembled WGS sequence"/>
</dbReference>
<dbReference type="PANTHER" id="PTHR43615">
    <property type="entry name" value="PHOSPHOENOLPYRUVATE SYNTHASE-RELATED"/>
    <property type="match status" value="1"/>
</dbReference>
<feature type="domain" description="PEP-utilising enzyme mobile" evidence="1">
    <location>
        <begin position="407"/>
        <end position="476"/>
    </location>
</feature>
<dbReference type="PANTHER" id="PTHR43615:SF1">
    <property type="entry name" value="PPDK_N DOMAIN-CONTAINING PROTEIN"/>
    <property type="match status" value="1"/>
</dbReference>
<comment type="caution">
    <text evidence="2">The sequence shown here is derived from an EMBL/GenBank/DDBJ whole genome shotgun (WGS) entry which is preliminary data.</text>
</comment>
<proteinExistence type="predicted"/>
<dbReference type="Pfam" id="PF00391">
    <property type="entry name" value="PEP-utilizers"/>
    <property type="match status" value="1"/>
</dbReference>
<name>A0A2A2KA16_9BILA</name>
<keyword evidence="3" id="KW-1185">Reference proteome</keyword>
<evidence type="ECO:0000259" key="1">
    <source>
        <dbReference type="Pfam" id="PF00391"/>
    </source>
</evidence>
<dbReference type="InterPro" id="IPR036637">
    <property type="entry name" value="Phosphohistidine_dom_sf"/>
</dbReference>